<reference evidence="2 3" key="1">
    <citation type="submission" date="2022-11" db="EMBL/GenBank/DDBJ databases">
        <title>Minimal conservation of predation-associated metabolite biosynthetic gene clusters underscores biosynthetic potential of Myxococcota including descriptions for ten novel species: Archangium lansinium sp. nov., Myxococcus landrumus sp. nov., Nannocystis bai.</title>
        <authorList>
            <person name="Ahearne A."/>
            <person name="Stevens C."/>
            <person name="Dowd S."/>
        </authorList>
    </citation>
    <scope>NUCLEOTIDE SEQUENCE [LARGE SCALE GENOMIC DNA]</scope>
    <source>
        <strain evidence="2 3">NCWAL01</strain>
    </source>
</reference>
<dbReference type="Proteomes" id="UP001221838">
    <property type="component" value="Unassembled WGS sequence"/>
</dbReference>
<feature type="region of interest" description="Disordered" evidence="1">
    <location>
        <begin position="1"/>
        <end position="31"/>
    </location>
</feature>
<evidence type="ECO:0000313" key="3">
    <source>
        <dbReference type="Proteomes" id="UP001221838"/>
    </source>
</evidence>
<organism evidence="2 3">
    <name type="scientific">Stigmatella ashevillensis</name>
    <dbReference type="NCBI Taxonomy" id="2995309"/>
    <lineage>
        <taxon>Bacteria</taxon>
        <taxon>Pseudomonadati</taxon>
        <taxon>Myxococcota</taxon>
        <taxon>Myxococcia</taxon>
        <taxon>Myxococcales</taxon>
        <taxon>Cystobacterineae</taxon>
        <taxon>Archangiaceae</taxon>
        <taxon>Stigmatella</taxon>
    </lineage>
</organism>
<dbReference type="RefSeq" id="WP_272140477.1">
    <property type="nucleotide sequence ID" value="NZ_JAQNDM010000002.1"/>
</dbReference>
<name>A0ABT5DEK4_9BACT</name>
<keyword evidence="3" id="KW-1185">Reference proteome</keyword>
<evidence type="ECO:0000256" key="1">
    <source>
        <dbReference type="SAM" id="MobiDB-lite"/>
    </source>
</evidence>
<protein>
    <submittedName>
        <fullName evidence="2">Uncharacterized protein</fullName>
    </submittedName>
</protein>
<dbReference type="EMBL" id="JAQNDM010000002">
    <property type="protein sequence ID" value="MDC0710747.1"/>
    <property type="molecule type" value="Genomic_DNA"/>
</dbReference>
<gene>
    <name evidence="2" type="ORF">POL68_19880</name>
</gene>
<accession>A0ABT5DEK4</accession>
<sequence>MSLEKESTAFLPGAGEPPGASSGSRQEASSPRRPRLGALCIGAHLSDLPDAVLLGLLCGCPAVHHVHRVESLIISICTEGDLIGKDDMMKRAVLVFAVGLAASTSAHAQFAIGGFDRATDNGFVASYEGWACSTSNPAQTQQLISIVIEDGAGRVLAQPGVGTSVRQDVAQVCGGNALVGWSTVAWGTLGGVPLYAIAVNNQTGARQPLNTTPLYSTIPCNGTFGSVRSCCSLAFSSSSVPAGATVTLALSSWGYIPAGSISYLYGTRNGVPDEFGSPYYVTSGNFSIVNSPGLSGSYERRVTIVGPYGETLCNSPSTATVFQ</sequence>
<evidence type="ECO:0000313" key="2">
    <source>
        <dbReference type="EMBL" id="MDC0710747.1"/>
    </source>
</evidence>
<proteinExistence type="predicted"/>
<feature type="compositionally biased region" description="Low complexity" evidence="1">
    <location>
        <begin position="12"/>
        <end position="24"/>
    </location>
</feature>
<comment type="caution">
    <text evidence="2">The sequence shown here is derived from an EMBL/GenBank/DDBJ whole genome shotgun (WGS) entry which is preliminary data.</text>
</comment>